<evidence type="ECO:0000313" key="3">
    <source>
        <dbReference type="Proteomes" id="UP001054252"/>
    </source>
</evidence>
<dbReference type="EMBL" id="BPVZ01000077">
    <property type="protein sequence ID" value="GKV27792.1"/>
    <property type="molecule type" value="Genomic_DNA"/>
</dbReference>
<dbReference type="Proteomes" id="UP001054252">
    <property type="component" value="Unassembled WGS sequence"/>
</dbReference>
<gene>
    <name evidence="2" type="ORF">SLEP1_g36918</name>
</gene>
<sequence length="208" mass="22891">MPLTSMSSGVEVRSTQTQVSSPRITYPNGFSYTKVDCHAAILQVLKLKEELEKAEVEKENGIQAAKEKAVHAEKCTKKAEVERKSALNELNTLRAQVAAANQNVARGWEALDQMKGEEIDEQGKSFLPHVDITVCLKWELNKDGVPIWPLTILEEGEVLDSLPSFNAWVTEMPNVEVEPSSTLPFSQFALSSAHDKATSSIPVALTNN</sequence>
<accession>A0AAV5KT01</accession>
<dbReference type="AlphaFoldDB" id="A0AAV5KT01"/>
<protein>
    <submittedName>
        <fullName evidence="2">Uncharacterized protein</fullName>
    </submittedName>
</protein>
<keyword evidence="1" id="KW-0175">Coiled coil</keyword>
<proteinExistence type="predicted"/>
<comment type="caution">
    <text evidence="2">The sequence shown here is derived from an EMBL/GenBank/DDBJ whole genome shotgun (WGS) entry which is preliminary data.</text>
</comment>
<feature type="coiled-coil region" evidence="1">
    <location>
        <begin position="37"/>
        <end position="103"/>
    </location>
</feature>
<keyword evidence="3" id="KW-1185">Reference proteome</keyword>
<reference evidence="2 3" key="1">
    <citation type="journal article" date="2021" name="Commun. Biol.">
        <title>The genome of Shorea leprosula (Dipterocarpaceae) highlights the ecological relevance of drought in aseasonal tropical rainforests.</title>
        <authorList>
            <person name="Ng K.K.S."/>
            <person name="Kobayashi M.J."/>
            <person name="Fawcett J.A."/>
            <person name="Hatakeyama M."/>
            <person name="Paape T."/>
            <person name="Ng C.H."/>
            <person name="Ang C.C."/>
            <person name="Tnah L.H."/>
            <person name="Lee C.T."/>
            <person name="Nishiyama T."/>
            <person name="Sese J."/>
            <person name="O'Brien M.J."/>
            <person name="Copetti D."/>
            <person name="Mohd Noor M.I."/>
            <person name="Ong R.C."/>
            <person name="Putra M."/>
            <person name="Sireger I.Z."/>
            <person name="Indrioko S."/>
            <person name="Kosugi Y."/>
            <person name="Izuno A."/>
            <person name="Isagi Y."/>
            <person name="Lee S.L."/>
            <person name="Shimizu K.K."/>
        </authorList>
    </citation>
    <scope>NUCLEOTIDE SEQUENCE [LARGE SCALE GENOMIC DNA]</scope>
    <source>
        <strain evidence="2">214</strain>
    </source>
</reference>
<organism evidence="2 3">
    <name type="scientific">Rubroshorea leprosula</name>
    <dbReference type="NCBI Taxonomy" id="152421"/>
    <lineage>
        <taxon>Eukaryota</taxon>
        <taxon>Viridiplantae</taxon>
        <taxon>Streptophyta</taxon>
        <taxon>Embryophyta</taxon>
        <taxon>Tracheophyta</taxon>
        <taxon>Spermatophyta</taxon>
        <taxon>Magnoliopsida</taxon>
        <taxon>eudicotyledons</taxon>
        <taxon>Gunneridae</taxon>
        <taxon>Pentapetalae</taxon>
        <taxon>rosids</taxon>
        <taxon>malvids</taxon>
        <taxon>Malvales</taxon>
        <taxon>Dipterocarpaceae</taxon>
        <taxon>Rubroshorea</taxon>
    </lineage>
</organism>
<evidence type="ECO:0000256" key="1">
    <source>
        <dbReference type="SAM" id="Coils"/>
    </source>
</evidence>
<name>A0AAV5KT01_9ROSI</name>
<evidence type="ECO:0000313" key="2">
    <source>
        <dbReference type="EMBL" id="GKV27792.1"/>
    </source>
</evidence>